<dbReference type="InterPro" id="IPR050109">
    <property type="entry name" value="HTH-type_TetR-like_transc_reg"/>
</dbReference>
<evidence type="ECO:0000256" key="1">
    <source>
        <dbReference type="ARBA" id="ARBA00023015"/>
    </source>
</evidence>
<dbReference type="Proteomes" id="UP000231409">
    <property type="component" value="Unassembled WGS sequence"/>
</dbReference>
<dbReference type="RefSeq" id="WP_099613882.1">
    <property type="nucleotide sequence ID" value="NZ_KZ319369.1"/>
</dbReference>
<dbReference type="Pfam" id="PF00440">
    <property type="entry name" value="TetR_N"/>
    <property type="match status" value="1"/>
</dbReference>
<protein>
    <submittedName>
        <fullName evidence="6">TetR family transcriptional regulator</fullName>
    </submittedName>
</protein>
<evidence type="ECO:0000259" key="5">
    <source>
        <dbReference type="PROSITE" id="PS50977"/>
    </source>
</evidence>
<dbReference type="AlphaFoldDB" id="A0A2G1UMR8"/>
<evidence type="ECO:0000256" key="3">
    <source>
        <dbReference type="ARBA" id="ARBA00023163"/>
    </source>
</evidence>
<dbReference type="InterPro" id="IPR036271">
    <property type="entry name" value="Tet_transcr_reg_TetR-rel_C_sf"/>
</dbReference>
<dbReference type="PANTHER" id="PTHR30055:SF234">
    <property type="entry name" value="HTH-TYPE TRANSCRIPTIONAL REGULATOR BETI"/>
    <property type="match status" value="1"/>
</dbReference>
<dbReference type="Pfam" id="PF16925">
    <property type="entry name" value="TetR_C_13"/>
    <property type="match status" value="1"/>
</dbReference>
<dbReference type="Gene3D" id="1.10.357.10">
    <property type="entry name" value="Tetracycline Repressor, domain 2"/>
    <property type="match status" value="1"/>
</dbReference>
<dbReference type="SUPFAM" id="SSF48498">
    <property type="entry name" value="Tetracyclin repressor-like, C-terminal domain"/>
    <property type="match status" value="1"/>
</dbReference>
<proteinExistence type="predicted"/>
<sequence length="203" mass="21761">MSDTRPYIRSEQRQSDTVEAVIRLCGERDPATLSTAAIAEAINLSQGALFKHFPNKKTLWESVARWVAQQLTGRIAATADGHSSPLAGLRAMFLAHVDFIVRHPGAPRLMLGELQKPDQSAARTVIMNAMTIYRGRIGQLLETAMAAGEVRADLDTDAAAVLYLGAIQGLAVQALVSGDMATAAQAAPRVLDIFLAGIREPQS</sequence>
<feature type="DNA-binding region" description="H-T-H motif" evidence="4">
    <location>
        <begin position="34"/>
        <end position="53"/>
    </location>
</feature>
<name>A0A2G1UMR8_9GAMM</name>
<dbReference type="EMBL" id="NTFH01000005">
    <property type="protein sequence ID" value="PHQ15778.1"/>
    <property type="molecule type" value="Genomic_DNA"/>
</dbReference>
<keyword evidence="7" id="KW-1185">Reference proteome</keyword>
<dbReference type="InterPro" id="IPR001647">
    <property type="entry name" value="HTH_TetR"/>
</dbReference>
<comment type="caution">
    <text evidence="6">The sequence shown here is derived from an EMBL/GenBank/DDBJ whole genome shotgun (WGS) entry which is preliminary data.</text>
</comment>
<dbReference type="GO" id="GO:0000976">
    <property type="term" value="F:transcription cis-regulatory region binding"/>
    <property type="evidence" value="ECO:0007669"/>
    <property type="project" value="TreeGrafter"/>
</dbReference>
<accession>A0A2G1UMR8</accession>
<keyword evidence="1" id="KW-0805">Transcription regulation</keyword>
<evidence type="ECO:0000256" key="4">
    <source>
        <dbReference type="PROSITE-ProRule" id="PRU00335"/>
    </source>
</evidence>
<evidence type="ECO:0000313" key="7">
    <source>
        <dbReference type="Proteomes" id="UP000231409"/>
    </source>
</evidence>
<dbReference type="PANTHER" id="PTHR30055">
    <property type="entry name" value="HTH-TYPE TRANSCRIPTIONAL REGULATOR RUTR"/>
    <property type="match status" value="1"/>
</dbReference>
<keyword evidence="2 4" id="KW-0238">DNA-binding</keyword>
<dbReference type="InterPro" id="IPR011075">
    <property type="entry name" value="TetR_C"/>
</dbReference>
<dbReference type="PROSITE" id="PS50977">
    <property type="entry name" value="HTH_TETR_2"/>
    <property type="match status" value="1"/>
</dbReference>
<gene>
    <name evidence="6" type="ORF">CLH61_06395</name>
</gene>
<feature type="domain" description="HTH tetR-type" evidence="5">
    <location>
        <begin position="11"/>
        <end position="71"/>
    </location>
</feature>
<dbReference type="GO" id="GO:0003700">
    <property type="term" value="F:DNA-binding transcription factor activity"/>
    <property type="evidence" value="ECO:0007669"/>
    <property type="project" value="TreeGrafter"/>
</dbReference>
<dbReference type="Gene3D" id="1.10.10.60">
    <property type="entry name" value="Homeodomain-like"/>
    <property type="match status" value="1"/>
</dbReference>
<reference evidence="6 7" key="1">
    <citation type="submission" date="2017-09" db="EMBL/GenBank/DDBJ databases">
        <title>The draft genome sequences of Marinobacter sp. PWS21.</title>
        <authorList>
            <person name="Cao J."/>
        </authorList>
    </citation>
    <scope>NUCLEOTIDE SEQUENCE [LARGE SCALE GENOMIC DNA]</scope>
    <source>
        <strain evidence="6 7">PWS21</strain>
    </source>
</reference>
<keyword evidence="3" id="KW-0804">Transcription</keyword>
<organism evidence="6 7">
    <name type="scientific">Marinobacter profundi</name>
    <dbReference type="NCBI Taxonomy" id="2666256"/>
    <lineage>
        <taxon>Bacteria</taxon>
        <taxon>Pseudomonadati</taxon>
        <taxon>Pseudomonadota</taxon>
        <taxon>Gammaproteobacteria</taxon>
        <taxon>Pseudomonadales</taxon>
        <taxon>Marinobacteraceae</taxon>
        <taxon>Marinobacter</taxon>
    </lineage>
</organism>
<evidence type="ECO:0000313" key="6">
    <source>
        <dbReference type="EMBL" id="PHQ15778.1"/>
    </source>
</evidence>
<evidence type="ECO:0000256" key="2">
    <source>
        <dbReference type="ARBA" id="ARBA00023125"/>
    </source>
</evidence>
<dbReference type="SUPFAM" id="SSF46689">
    <property type="entry name" value="Homeodomain-like"/>
    <property type="match status" value="1"/>
</dbReference>
<dbReference type="InterPro" id="IPR009057">
    <property type="entry name" value="Homeodomain-like_sf"/>
</dbReference>